<dbReference type="AlphaFoldDB" id="A0A4Q9KDK5"/>
<reference evidence="7 8" key="1">
    <citation type="submission" date="2019-01" db="EMBL/GenBank/DDBJ databases">
        <title>Lactibacter flavus gen. nov., sp. nov., a novel bacterium of the family Propionibacteriaceae isolated from raw milk and dairy products.</title>
        <authorList>
            <person name="Huptas C."/>
            <person name="Wenning M."/>
            <person name="Breitenwieser F."/>
            <person name="Doll E."/>
            <person name="Von Neubeck M."/>
            <person name="Busse H.-J."/>
            <person name="Scherer S."/>
        </authorList>
    </citation>
    <scope>NUCLEOTIDE SEQUENCE [LARGE SCALE GENOMIC DNA]</scope>
    <source>
        <strain evidence="7 8">KCTC 33808</strain>
    </source>
</reference>
<dbReference type="Proteomes" id="UP000292373">
    <property type="component" value="Unassembled WGS sequence"/>
</dbReference>
<dbReference type="Pfam" id="PF08044">
    <property type="entry name" value="DUF1707"/>
    <property type="match status" value="1"/>
</dbReference>
<accession>A0A4Q9KDK5</accession>
<evidence type="ECO:0000256" key="3">
    <source>
        <dbReference type="ARBA" id="ARBA00022989"/>
    </source>
</evidence>
<name>A0A4Q9KDK5_9ACTN</name>
<keyword evidence="8" id="KW-1185">Reference proteome</keyword>
<organism evidence="7 8">
    <name type="scientific">Propioniciclava sinopodophylli</name>
    <dbReference type="NCBI Taxonomy" id="1837344"/>
    <lineage>
        <taxon>Bacteria</taxon>
        <taxon>Bacillati</taxon>
        <taxon>Actinomycetota</taxon>
        <taxon>Actinomycetes</taxon>
        <taxon>Propionibacteriales</taxon>
        <taxon>Propionibacteriaceae</taxon>
        <taxon>Propioniciclava</taxon>
    </lineage>
</organism>
<dbReference type="InterPro" id="IPR012551">
    <property type="entry name" value="DUF1707_SHOCT-like"/>
</dbReference>
<keyword evidence="3 5" id="KW-1133">Transmembrane helix</keyword>
<feature type="transmembrane region" description="Helical" evidence="5">
    <location>
        <begin position="116"/>
        <end position="138"/>
    </location>
</feature>
<keyword evidence="2 5" id="KW-0812">Transmembrane</keyword>
<protein>
    <submittedName>
        <fullName evidence="7">DUF1707 and DUF4870 domain-containing protein</fullName>
    </submittedName>
</protein>
<gene>
    <name evidence="7" type="ORF">ET989_08540</name>
</gene>
<feature type="transmembrane region" description="Helical" evidence="5">
    <location>
        <begin position="144"/>
        <end position="166"/>
    </location>
</feature>
<comment type="caution">
    <text evidence="7">The sequence shown here is derived from an EMBL/GenBank/DDBJ whole genome shotgun (WGS) entry which is preliminary data.</text>
</comment>
<feature type="domain" description="DUF1707" evidence="6">
    <location>
        <begin position="9"/>
        <end position="61"/>
    </location>
</feature>
<dbReference type="OrthoDB" id="3734539at2"/>
<comment type="subcellular location">
    <subcellularLocation>
        <location evidence="1">Membrane</location>
        <topology evidence="1">Multi-pass membrane protein</topology>
    </subcellularLocation>
</comment>
<sequence length="189" mass="20207">MTNLPSRDLRVGDAERLRAETLLQDAYCDGRLDEFELDQRLGMVMSAQTRRDLNAGLAGLPARIMAPRPVVAKHPQVTGLGAVAHLSALVSWIFGPLFLYAVATPGTPGRREAAKAFNFQLVSGLACIVTAVVGGLLLPGELVATLMVTGWLGWLVLTVMGGARALSGQPFHNPVMQVLRVAPLRTDGR</sequence>
<keyword evidence="4 5" id="KW-0472">Membrane</keyword>
<evidence type="ECO:0000256" key="4">
    <source>
        <dbReference type="ARBA" id="ARBA00023136"/>
    </source>
</evidence>
<dbReference type="Pfam" id="PF09685">
    <property type="entry name" value="MamF_MmsF"/>
    <property type="match status" value="1"/>
</dbReference>
<proteinExistence type="predicted"/>
<evidence type="ECO:0000313" key="7">
    <source>
        <dbReference type="EMBL" id="TBT84696.1"/>
    </source>
</evidence>
<feature type="transmembrane region" description="Helical" evidence="5">
    <location>
        <begin position="82"/>
        <end position="104"/>
    </location>
</feature>
<evidence type="ECO:0000259" key="6">
    <source>
        <dbReference type="Pfam" id="PF08044"/>
    </source>
</evidence>
<evidence type="ECO:0000313" key="8">
    <source>
        <dbReference type="Proteomes" id="UP000292373"/>
    </source>
</evidence>
<dbReference type="InterPro" id="IPR019109">
    <property type="entry name" value="MamF_MmsF"/>
</dbReference>
<dbReference type="EMBL" id="SDMQ01000007">
    <property type="protein sequence ID" value="TBT84696.1"/>
    <property type="molecule type" value="Genomic_DNA"/>
</dbReference>
<evidence type="ECO:0000256" key="2">
    <source>
        <dbReference type="ARBA" id="ARBA00022692"/>
    </source>
</evidence>
<evidence type="ECO:0000256" key="5">
    <source>
        <dbReference type="SAM" id="Phobius"/>
    </source>
</evidence>
<dbReference type="RefSeq" id="WP_131168118.1">
    <property type="nucleotide sequence ID" value="NZ_SDMQ01000007.1"/>
</dbReference>
<evidence type="ECO:0000256" key="1">
    <source>
        <dbReference type="ARBA" id="ARBA00004141"/>
    </source>
</evidence>